<keyword evidence="2" id="KW-0677">Repeat</keyword>
<dbReference type="Proteomes" id="UP000002280">
    <property type="component" value="Chromosome 4"/>
</dbReference>
<organism evidence="5 6">
    <name type="scientific">Monodelphis domestica</name>
    <name type="common">Gray short-tailed opossum</name>
    <dbReference type="NCBI Taxonomy" id="13616"/>
    <lineage>
        <taxon>Eukaryota</taxon>
        <taxon>Metazoa</taxon>
        <taxon>Chordata</taxon>
        <taxon>Craniata</taxon>
        <taxon>Vertebrata</taxon>
        <taxon>Euteleostomi</taxon>
        <taxon>Mammalia</taxon>
        <taxon>Metatheria</taxon>
        <taxon>Didelphimorphia</taxon>
        <taxon>Didelphidae</taxon>
        <taxon>Monodelphis</taxon>
    </lineage>
</organism>
<dbReference type="InterPro" id="IPR051242">
    <property type="entry name" value="WD-EF-hand_domain"/>
</dbReference>
<dbReference type="PRINTS" id="PR00320">
    <property type="entry name" value="GPROTEINBRPT"/>
</dbReference>
<dbReference type="Bgee" id="ENSMODG00000009305">
    <property type="expression patterns" value="Expressed in placenta and 8 other cell types or tissues"/>
</dbReference>
<sequence length="965" mass="110321">MRSHSIDEEDLAQGKTPPHHVDLTRSLRRGKIEHQMTLEDLRKLNVAFQEFEKRGQKFLDMDMFTWTMKKCVKSPNKSNEQIEQLFMKIDYAATGGIQWDDFCTYLQLEYSEQADSLVRQKEVYFTMPALSQGLSHSGPVLRIFSLPDDTLIMMGEDGIISFWSPQLTLKRRKLVFDKAINRKSKWVTDFTSMPQYNKLIISTGYMDHDKCLILYGDDQGCVNILFLASVGELLRTWKKLPLVENMPTVRISSALCSPNVKFVRWKVHEDWVTQLNYYDSIQVVISASIHEPTALVIGCTTGTTNVEQKMKEIRDVKKDGKVRKRHQVTLGVPQRRAEGNQTVFQVHKGVKAFSFCKRNNLLLTGGMDRVIRIWNPYVPGRPTGMLKSHLAPVFYLHIAAEEKRIFSMSTDNTVKIWDLENHNCLFSAYPKASGIQGELTACHYLSSIKALCVATDSIYLLHLRMRARPEPHLVVSHKEPVVCCRYNKTFRHVVSCSEGSVIKVWDFETGMLLSEFIGAHSNMEITCLTFDPSGRRLVTGGRDGCLRIWNYNNGHCLKILTQDEMHNEVCDCTYVEVYQNKYIIAVGWDRRINMYFDSPHDFHHFWRPQPHWPDDLIRGHKDDILCVVQCPPSLLATSSYDGEIIIWNLISGHIYCKLNTPVLTYCSEDPEDRSISHLSFLKTRAAKFESTAASLISNGPQGSVIFWSLFSGAQLIASFIPSRGKSQIRSIVVSTGDTYVYVADNMGYVYMYDIKDYALKGPEQEPPKSVKFWRAHINAVTFLELIEEEKALLSSSIDCTVRLWSMDGEYIGTFGQSELWDVYTAASWKHPMVPYEILKDPTSMPVHQVLAENIPTSRIDHLEEGKIIQEKSRAKAEQTLNLKILEDPPTDVEIKKEINIQAHQQTRLPQEQNKNSNRPFNTGWPSAYHTLKCHEVANIPSIGGKPDLSIIGTDFVFSDIKEKNN</sequence>
<dbReference type="SUPFAM" id="SSF50978">
    <property type="entry name" value="WD40 repeat-like"/>
    <property type="match status" value="2"/>
</dbReference>
<feature type="repeat" description="WD" evidence="3">
    <location>
        <begin position="773"/>
        <end position="807"/>
    </location>
</feature>
<protein>
    <submittedName>
        <fullName evidence="5">Uncharacterized protein</fullName>
    </submittedName>
</protein>
<dbReference type="PROSITE" id="PS50294">
    <property type="entry name" value="WD_REPEATS_REGION"/>
    <property type="match status" value="2"/>
</dbReference>
<reference evidence="5" key="2">
    <citation type="submission" date="2025-08" db="UniProtKB">
        <authorList>
            <consortium name="Ensembl"/>
        </authorList>
    </citation>
    <scope>IDENTIFICATION</scope>
</reference>
<dbReference type="Ensembl" id="ENSMODT00000011846.4">
    <property type="protein sequence ID" value="ENSMODP00000011626.4"/>
    <property type="gene ID" value="ENSMODG00000009305.4"/>
</dbReference>
<dbReference type="Gene3D" id="1.10.238.10">
    <property type="entry name" value="EF-hand"/>
    <property type="match status" value="1"/>
</dbReference>
<dbReference type="InterPro" id="IPR019775">
    <property type="entry name" value="WD40_repeat_CS"/>
</dbReference>
<dbReference type="InterPro" id="IPR036322">
    <property type="entry name" value="WD40_repeat_dom_sf"/>
</dbReference>
<keyword evidence="6" id="KW-1185">Reference proteome</keyword>
<evidence type="ECO:0000256" key="3">
    <source>
        <dbReference type="PROSITE-ProRule" id="PRU00221"/>
    </source>
</evidence>
<name>F6YX20_MONDO</name>
<reference evidence="5 6" key="1">
    <citation type="journal article" date="2007" name="Nature">
        <title>Genome of the marsupial Monodelphis domestica reveals innovation in non-coding sequences.</title>
        <authorList>
            <person name="Mikkelsen T.S."/>
            <person name="Wakefield M.J."/>
            <person name="Aken B."/>
            <person name="Amemiya C.T."/>
            <person name="Chang J.L."/>
            <person name="Duke S."/>
            <person name="Garber M."/>
            <person name="Gentles A.J."/>
            <person name="Goodstadt L."/>
            <person name="Heger A."/>
            <person name="Jurka J."/>
            <person name="Kamal M."/>
            <person name="Mauceli E."/>
            <person name="Searle S.M."/>
            <person name="Sharpe T."/>
            <person name="Baker M.L."/>
            <person name="Batzer M.A."/>
            <person name="Benos P.V."/>
            <person name="Belov K."/>
            <person name="Clamp M."/>
            <person name="Cook A."/>
            <person name="Cuff J."/>
            <person name="Das R."/>
            <person name="Davidow L."/>
            <person name="Deakin J.E."/>
            <person name="Fazzari M.J."/>
            <person name="Glass J.L."/>
            <person name="Grabherr M."/>
            <person name="Greally J.M."/>
            <person name="Gu W."/>
            <person name="Hore T.A."/>
            <person name="Huttley G.A."/>
            <person name="Kleber M."/>
            <person name="Jirtle R.L."/>
            <person name="Koina E."/>
            <person name="Lee J.T."/>
            <person name="Mahony S."/>
            <person name="Marra M.A."/>
            <person name="Miller R.D."/>
            <person name="Nicholls R.D."/>
            <person name="Oda M."/>
            <person name="Papenfuss A.T."/>
            <person name="Parra Z.E."/>
            <person name="Pollock D.D."/>
            <person name="Ray D.A."/>
            <person name="Schein J.E."/>
            <person name="Speed T.P."/>
            <person name="Thompson K."/>
            <person name="VandeBerg J.L."/>
            <person name="Wade C.M."/>
            <person name="Walker J.A."/>
            <person name="Waters P.D."/>
            <person name="Webber C."/>
            <person name="Weidman J.R."/>
            <person name="Xie X."/>
            <person name="Zody M.C."/>
            <person name="Baldwin J."/>
            <person name="Abdouelleil A."/>
            <person name="Abdulkadir J."/>
            <person name="Abebe A."/>
            <person name="Abera B."/>
            <person name="Abreu J."/>
            <person name="Acer S.C."/>
            <person name="Aftuck L."/>
            <person name="Alexander A."/>
            <person name="An P."/>
            <person name="Anderson E."/>
            <person name="Anderson S."/>
            <person name="Arachi H."/>
            <person name="Azer M."/>
            <person name="Bachantsang P."/>
            <person name="Barry A."/>
            <person name="Bayul T."/>
            <person name="Berlin A."/>
            <person name="Bessette D."/>
            <person name="Bloom T."/>
            <person name="Bloom T."/>
            <person name="Boguslavskiy L."/>
            <person name="Bonnet C."/>
            <person name="Boukhgalter B."/>
            <person name="Bourzgui I."/>
            <person name="Brown A."/>
            <person name="Cahill P."/>
            <person name="Channer S."/>
            <person name="Cheshatsang Y."/>
            <person name="Chuda L."/>
            <person name="Citroen M."/>
            <person name="Collymore A."/>
            <person name="Cooke P."/>
            <person name="Costello M."/>
            <person name="D'Aco K."/>
            <person name="Daza R."/>
            <person name="De Haan G."/>
            <person name="DeGray S."/>
            <person name="DeMaso C."/>
            <person name="Dhargay N."/>
            <person name="Dooley K."/>
            <person name="Dooley E."/>
            <person name="Doricent M."/>
            <person name="Dorje P."/>
            <person name="Dorjee K."/>
            <person name="Dupes A."/>
            <person name="Elong R."/>
            <person name="Falk J."/>
            <person name="Farina A."/>
            <person name="Faro S."/>
            <person name="Ferguson D."/>
            <person name="Fisher S."/>
            <person name="Foley C.D."/>
            <person name="Franke A."/>
            <person name="Friedrich D."/>
            <person name="Gadbois L."/>
            <person name="Gearin G."/>
            <person name="Gearin C.R."/>
            <person name="Giannoukos G."/>
            <person name="Goode T."/>
            <person name="Graham J."/>
            <person name="Grandbois E."/>
            <person name="Grewal S."/>
            <person name="Gyaltsen K."/>
            <person name="Hafez N."/>
            <person name="Hagos B."/>
            <person name="Hall J."/>
            <person name="Henson C."/>
            <person name="Hollinger A."/>
            <person name="Honan T."/>
            <person name="Huard M.D."/>
            <person name="Hughes L."/>
            <person name="Hurhula B."/>
            <person name="Husby M.E."/>
            <person name="Kamat A."/>
            <person name="Kanga B."/>
            <person name="Kashin S."/>
            <person name="Khazanovich D."/>
            <person name="Kisner P."/>
            <person name="Lance K."/>
            <person name="Lara M."/>
            <person name="Lee W."/>
            <person name="Lennon N."/>
            <person name="Letendre F."/>
            <person name="LeVine R."/>
            <person name="Lipovsky A."/>
            <person name="Liu X."/>
            <person name="Liu J."/>
            <person name="Liu S."/>
            <person name="Lokyitsang T."/>
            <person name="Lokyitsang Y."/>
            <person name="Lubonja R."/>
            <person name="Lui A."/>
            <person name="MacDonald P."/>
            <person name="Magnisalis V."/>
            <person name="Maru K."/>
            <person name="Matthews C."/>
            <person name="McCusker W."/>
            <person name="McDonough S."/>
            <person name="Mehta T."/>
            <person name="Meldrim J."/>
            <person name="Meneus L."/>
            <person name="Mihai O."/>
            <person name="Mihalev A."/>
            <person name="Mihova T."/>
            <person name="Mittelman R."/>
            <person name="Mlenga V."/>
            <person name="Montmayeur A."/>
            <person name="Mulrain L."/>
            <person name="Navidi A."/>
            <person name="Naylor J."/>
            <person name="Negash T."/>
            <person name="Nguyen T."/>
            <person name="Nguyen N."/>
            <person name="Nicol R."/>
            <person name="Norbu C."/>
            <person name="Norbu N."/>
            <person name="Novod N."/>
            <person name="O'Neill B."/>
            <person name="Osman S."/>
            <person name="Markiewicz E."/>
            <person name="Oyono O.L."/>
            <person name="Patti C."/>
            <person name="Phunkhang P."/>
            <person name="Pierre F."/>
            <person name="Priest M."/>
            <person name="Raghuraman S."/>
            <person name="Rege F."/>
            <person name="Reyes R."/>
            <person name="Rise C."/>
            <person name="Rogov P."/>
            <person name="Ross K."/>
            <person name="Ryan E."/>
            <person name="Settipalli S."/>
            <person name="Shea T."/>
            <person name="Sherpa N."/>
            <person name="Shi L."/>
            <person name="Shih D."/>
            <person name="Sparrow T."/>
            <person name="Spaulding J."/>
            <person name="Stalker J."/>
            <person name="Stange-Thomann N."/>
            <person name="Stavropoulos S."/>
            <person name="Stone C."/>
            <person name="Strader C."/>
            <person name="Tesfaye S."/>
            <person name="Thomson T."/>
            <person name="Thoulutsang Y."/>
            <person name="Thoulutsang D."/>
            <person name="Topham K."/>
            <person name="Topping I."/>
            <person name="Tsamla T."/>
            <person name="Vassiliev H."/>
            <person name="Vo A."/>
            <person name="Wangchuk T."/>
            <person name="Wangdi T."/>
            <person name="Weiand M."/>
            <person name="Wilkinson J."/>
            <person name="Wilson A."/>
            <person name="Yadav S."/>
            <person name="Young G."/>
            <person name="Yu Q."/>
            <person name="Zembek L."/>
            <person name="Zhong D."/>
            <person name="Zimmer A."/>
            <person name="Zwirko Z."/>
            <person name="Jaffe D.B."/>
            <person name="Alvarez P."/>
            <person name="Brockman W."/>
            <person name="Butler J."/>
            <person name="Chin C."/>
            <person name="Gnerre S."/>
            <person name="MacCallum I."/>
            <person name="Graves J.A."/>
            <person name="Ponting C.P."/>
            <person name="Breen M."/>
            <person name="Samollow P.B."/>
            <person name="Lander E.S."/>
            <person name="Lindblad-Toh K."/>
        </authorList>
    </citation>
    <scope>NUCLEOTIDE SEQUENCE [LARGE SCALE GENOMIC DNA]</scope>
</reference>
<dbReference type="PANTHER" id="PTHR44324:SF4">
    <property type="entry name" value="WD40 REPEAT DOMAIN 95"/>
    <property type="match status" value="1"/>
</dbReference>
<reference evidence="5" key="3">
    <citation type="submission" date="2025-09" db="UniProtKB">
        <authorList>
            <consortium name="Ensembl"/>
        </authorList>
    </citation>
    <scope>IDENTIFICATION</scope>
</reference>
<evidence type="ECO:0000313" key="6">
    <source>
        <dbReference type="Proteomes" id="UP000002280"/>
    </source>
</evidence>
<feature type="region of interest" description="Disordered" evidence="4">
    <location>
        <begin position="1"/>
        <end position="20"/>
    </location>
</feature>
<dbReference type="GeneTree" id="ENSGT00940000162967"/>
<dbReference type="PROSITE" id="PS50082">
    <property type="entry name" value="WD_REPEATS_2"/>
    <property type="match status" value="6"/>
</dbReference>
<dbReference type="InParanoid" id="F6YX20"/>
<dbReference type="PROSITE" id="PS00678">
    <property type="entry name" value="WD_REPEATS_1"/>
    <property type="match status" value="2"/>
</dbReference>
<dbReference type="FunCoup" id="F6YX20">
    <property type="interactions" value="2"/>
</dbReference>
<dbReference type="InterPro" id="IPR015943">
    <property type="entry name" value="WD40/YVTN_repeat-like_dom_sf"/>
</dbReference>
<accession>F6YX20</accession>
<dbReference type="InterPro" id="IPR001680">
    <property type="entry name" value="WD40_rpt"/>
</dbReference>
<dbReference type="InterPro" id="IPR011992">
    <property type="entry name" value="EF-hand-dom_pair"/>
</dbReference>
<evidence type="ECO:0000256" key="4">
    <source>
        <dbReference type="SAM" id="MobiDB-lite"/>
    </source>
</evidence>
<evidence type="ECO:0000256" key="1">
    <source>
        <dbReference type="ARBA" id="ARBA00022574"/>
    </source>
</evidence>
<feature type="repeat" description="WD" evidence="3">
    <location>
        <begin position="350"/>
        <end position="375"/>
    </location>
</feature>
<feature type="repeat" description="WD" evidence="3">
    <location>
        <begin position="525"/>
        <end position="559"/>
    </location>
</feature>
<evidence type="ECO:0000313" key="5">
    <source>
        <dbReference type="Ensembl" id="ENSMODP00000011626.4"/>
    </source>
</evidence>
<evidence type="ECO:0000256" key="2">
    <source>
        <dbReference type="ARBA" id="ARBA00022737"/>
    </source>
</evidence>
<dbReference type="OMA" id="DGMVSFW"/>
<feature type="repeat" description="WD" evidence="3">
    <location>
        <begin position="474"/>
        <end position="515"/>
    </location>
</feature>
<feature type="repeat" description="WD" evidence="3">
    <location>
        <begin position="617"/>
        <end position="649"/>
    </location>
</feature>
<dbReference type="eggNOG" id="KOG0266">
    <property type="taxonomic scope" value="Eukaryota"/>
</dbReference>
<dbReference type="SMART" id="SM00320">
    <property type="entry name" value="WD40"/>
    <property type="match status" value="9"/>
</dbReference>
<dbReference type="SUPFAM" id="SSF47473">
    <property type="entry name" value="EF-hand"/>
    <property type="match status" value="1"/>
</dbReference>
<feature type="repeat" description="WD" evidence="3">
    <location>
        <begin position="386"/>
        <end position="427"/>
    </location>
</feature>
<dbReference type="PANTHER" id="PTHR44324">
    <property type="entry name" value="WD40 REPEAT DOMAIN 95"/>
    <property type="match status" value="1"/>
</dbReference>
<dbReference type="HOGENOM" id="CLU_006741_0_1_1"/>
<feature type="region of interest" description="Disordered" evidence="4">
    <location>
        <begin position="902"/>
        <end position="922"/>
    </location>
</feature>
<dbReference type="Gene3D" id="2.130.10.10">
    <property type="entry name" value="YVTN repeat-like/Quinoprotein amine dehydrogenase"/>
    <property type="match status" value="3"/>
</dbReference>
<dbReference type="AlphaFoldDB" id="F6YX20"/>
<proteinExistence type="predicted"/>
<dbReference type="InterPro" id="IPR020472">
    <property type="entry name" value="WD40_PAC1"/>
</dbReference>
<keyword evidence="1 3" id="KW-0853">WD repeat</keyword>
<dbReference type="Pfam" id="PF00400">
    <property type="entry name" value="WD40"/>
    <property type="match status" value="5"/>
</dbReference>